<proteinExistence type="inferred from homology"/>
<dbReference type="AlphaFoldDB" id="A0AAV9F7A5"/>
<reference evidence="6" key="2">
    <citation type="submission" date="2023-06" db="EMBL/GenBank/DDBJ databases">
        <authorList>
            <person name="Ma L."/>
            <person name="Liu K.-W."/>
            <person name="Li Z."/>
            <person name="Hsiao Y.-Y."/>
            <person name="Qi Y."/>
            <person name="Fu T."/>
            <person name="Tang G."/>
            <person name="Zhang D."/>
            <person name="Sun W.-H."/>
            <person name="Liu D.-K."/>
            <person name="Li Y."/>
            <person name="Chen G.-Z."/>
            <person name="Liu X.-D."/>
            <person name="Liao X.-Y."/>
            <person name="Jiang Y.-T."/>
            <person name="Yu X."/>
            <person name="Hao Y."/>
            <person name="Huang J."/>
            <person name="Zhao X.-W."/>
            <person name="Ke S."/>
            <person name="Chen Y.-Y."/>
            <person name="Wu W.-L."/>
            <person name="Hsu J.-L."/>
            <person name="Lin Y.-F."/>
            <person name="Huang M.-D."/>
            <person name="Li C.-Y."/>
            <person name="Huang L."/>
            <person name="Wang Z.-W."/>
            <person name="Zhao X."/>
            <person name="Zhong W.-Y."/>
            <person name="Peng D.-H."/>
            <person name="Ahmad S."/>
            <person name="Lan S."/>
            <person name="Zhang J.-S."/>
            <person name="Tsai W.-C."/>
            <person name="Van De Peer Y."/>
            <person name="Liu Z.-J."/>
        </authorList>
    </citation>
    <scope>NUCLEOTIDE SEQUENCE</scope>
    <source>
        <strain evidence="6">CP</strain>
        <tissue evidence="6">Leaves</tissue>
    </source>
</reference>
<evidence type="ECO:0000256" key="1">
    <source>
        <dbReference type="ARBA" id="ARBA00005439"/>
    </source>
</evidence>
<dbReference type="Gene3D" id="3.10.20.80">
    <property type="entry name" value="Translation initiation factor 3 (IF-3), N-terminal domain"/>
    <property type="match status" value="1"/>
</dbReference>
<dbReference type="GO" id="GO:0043022">
    <property type="term" value="F:ribosome binding"/>
    <property type="evidence" value="ECO:0007669"/>
    <property type="project" value="TreeGrafter"/>
</dbReference>
<dbReference type="Pfam" id="PF05198">
    <property type="entry name" value="IF3_N"/>
    <property type="match status" value="1"/>
</dbReference>
<dbReference type="SUPFAM" id="SSF55200">
    <property type="entry name" value="Translation initiation factor IF3, C-terminal domain"/>
    <property type="match status" value="1"/>
</dbReference>
<feature type="compositionally biased region" description="Polar residues" evidence="4">
    <location>
        <begin position="375"/>
        <end position="392"/>
    </location>
</feature>
<dbReference type="PANTHER" id="PTHR10938:SF4">
    <property type="entry name" value="TRANSLATION INITIATION FACTOR IF3-1, MITOCHONDRIAL"/>
    <property type="match status" value="1"/>
</dbReference>
<gene>
    <name evidence="6" type="ORF">QJS10_CPA03g02313</name>
</gene>
<evidence type="ECO:0000256" key="3">
    <source>
        <dbReference type="ARBA" id="ARBA00022917"/>
    </source>
</evidence>
<dbReference type="InterPro" id="IPR001288">
    <property type="entry name" value="Translation_initiation_fac_3"/>
</dbReference>
<dbReference type="GO" id="GO:0032790">
    <property type="term" value="P:ribosome disassembly"/>
    <property type="evidence" value="ECO:0007669"/>
    <property type="project" value="TreeGrafter"/>
</dbReference>
<comment type="similarity">
    <text evidence="1">Belongs to the IF-3 family.</text>
</comment>
<feature type="compositionally biased region" description="Basic and acidic residues" evidence="4">
    <location>
        <begin position="355"/>
        <end position="366"/>
    </location>
</feature>
<accession>A0AAV9F7A5</accession>
<comment type="caution">
    <text evidence="6">The sequence shown here is derived from an EMBL/GenBank/DDBJ whole genome shotgun (WGS) entry which is preliminary data.</text>
</comment>
<feature type="region of interest" description="Disordered" evidence="4">
    <location>
        <begin position="224"/>
        <end position="255"/>
    </location>
</feature>
<dbReference type="EMBL" id="JAUJYO010000003">
    <property type="protein sequence ID" value="KAK1321786.1"/>
    <property type="molecule type" value="Genomic_DNA"/>
</dbReference>
<dbReference type="NCBIfam" id="TIGR00168">
    <property type="entry name" value="infC"/>
    <property type="match status" value="1"/>
</dbReference>
<evidence type="ECO:0000256" key="4">
    <source>
        <dbReference type="SAM" id="MobiDB-lite"/>
    </source>
</evidence>
<evidence type="ECO:0000313" key="6">
    <source>
        <dbReference type="EMBL" id="KAK1321786.1"/>
    </source>
</evidence>
<dbReference type="Gene3D" id="3.30.110.10">
    <property type="entry name" value="Translation initiation factor 3 (IF-3), C-terminal domain"/>
    <property type="match status" value="1"/>
</dbReference>
<dbReference type="InterPro" id="IPR019814">
    <property type="entry name" value="Translation_initiation_fac_3_N"/>
</dbReference>
<feature type="domain" description="Translation initiation factor 3 N-terminal" evidence="5">
    <location>
        <begin position="79"/>
        <end position="145"/>
    </location>
</feature>
<evidence type="ECO:0000259" key="5">
    <source>
        <dbReference type="Pfam" id="PF05198"/>
    </source>
</evidence>
<dbReference type="PANTHER" id="PTHR10938">
    <property type="entry name" value="TRANSLATION INITIATION FACTOR IF-3"/>
    <property type="match status" value="1"/>
</dbReference>
<evidence type="ECO:0000313" key="7">
    <source>
        <dbReference type="Proteomes" id="UP001180020"/>
    </source>
</evidence>
<dbReference type="SUPFAM" id="SSF54364">
    <property type="entry name" value="Translation initiation factor IF3, N-terminal domain"/>
    <property type="match status" value="1"/>
</dbReference>
<protein>
    <recommendedName>
        <fullName evidence="5">Translation initiation factor 3 N-terminal domain-containing protein</fullName>
    </recommendedName>
</protein>
<organism evidence="6 7">
    <name type="scientific">Acorus calamus</name>
    <name type="common">Sweet flag</name>
    <dbReference type="NCBI Taxonomy" id="4465"/>
    <lineage>
        <taxon>Eukaryota</taxon>
        <taxon>Viridiplantae</taxon>
        <taxon>Streptophyta</taxon>
        <taxon>Embryophyta</taxon>
        <taxon>Tracheophyta</taxon>
        <taxon>Spermatophyta</taxon>
        <taxon>Magnoliopsida</taxon>
        <taxon>Liliopsida</taxon>
        <taxon>Acoraceae</taxon>
        <taxon>Acorus</taxon>
    </lineage>
</organism>
<dbReference type="Proteomes" id="UP001180020">
    <property type="component" value="Unassembled WGS sequence"/>
</dbReference>
<dbReference type="GO" id="GO:0003743">
    <property type="term" value="F:translation initiation factor activity"/>
    <property type="evidence" value="ECO:0007669"/>
    <property type="project" value="UniProtKB-KW"/>
</dbReference>
<dbReference type="InterPro" id="IPR036787">
    <property type="entry name" value="T_IF-3_N_sf"/>
</dbReference>
<reference evidence="6" key="1">
    <citation type="journal article" date="2023" name="Nat. Commun.">
        <title>Diploid and tetraploid genomes of Acorus and the evolution of monocots.</title>
        <authorList>
            <person name="Ma L."/>
            <person name="Liu K.W."/>
            <person name="Li Z."/>
            <person name="Hsiao Y.Y."/>
            <person name="Qi Y."/>
            <person name="Fu T."/>
            <person name="Tang G.D."/>
            <person name="Zhang D."/>
            <person name="Sun W.H."/>
            <person name="Liu D.K."/>
            <person name="Li Y."/>
            <person name="Chen G.Z."/>
            <person name="Liu X.D."/>
            <person name="Liao X.Y."/>
            <person name="Jiang Y.T."/>
            <person name="Yu X."/>
            <person name="Hao Y."/>
            <person name="Huang J."/>
            <person name="Zhao X.W."/>
            <person name="Ke S."/>
            <person name="Chen Y.Y."/>
            <person name="Wu W.L."/>
            <person name="Hsu J.L."/>
            <person name="Lin Y.F."/>
            <person name="Huang M.D."/>
            <person name="Li C.Y."/>
            <person name="Huang L."/>
            <person name="Wang Z.W."/>
            <person name="Zhao X."/>
            <person name="Zhong W.Y."/>
            <person name="Peng D.H."/>
            <person name="Ahmad S."/>
            <person name="Lan S."/>
            <person name="Zhang J.S."/>
            <person name="Tsai W.C."/>
            <person name="Van de Peer Y."/>
            <person name="Liu Z.J."/>
        </authorList>
    </citation>
    <scope>NUCLEOTIDE SEQUENCE</scope>
    <source>
        <strain evidence="6">CP</strain>
    </source>
</reference>
<evidence type="ECO:0000256" key="2">
    <source>
        <dbReference type="ARBA" id="ARBA00022540"/>
    </source>
</evidence>
<name>A0AAV9F7A5_ACOCL</name>
<keyword evidence="7" id="KW-1185">Reference proteome</keyword>
<dbReference type="InterPro" id="IPR036788">
    <property type="entry name" value="T_IF-3_C_sf"/>
</dbReference>
<feature type="compositionally biased region" description="Polar residues" evidence="4">
    <location>
        <begin position="402"/>
        <end position="424"/>
    </location>
</feature>
<keyword evidence="2" id="KW-0396">Initiation factor</keyword>
<feature type="region of interest" description="Disordered" evidence="4">
    <location>
        <begin position="321"/>
        <end position="424"/>
    </location>
</feature>
<sequence length="424" mass="47119">MMGFWGRLGSARLCNRIYGAASSAAGASPARLTDGWGARVRLLEQPQPFDRRGDSRFFAAPVQTKPKPDGKQTRGPRLNQAITSQYVRLVTEEGHAIVSKREALDRAAKLNMDLVEVQGTVQPPVCKIMDFHKEAYNNKVRQKEKERAKSKLTLRTGECKEVRFSGKTEQRDLQMKADMAKRLMDRGYLVKIEDCAVVVTGPKVERRQSYVIVKHIKFGAKKNSGKNVSKAVSPTMKSTNSNQVPPKSEVYEDSESISEIESDILPEEAEADAPIIPPSKMPDVEFGDWSSSDISTEFSKVFDIDANEGANDSRFTGTIGNFTSTISPPEDLHRNQPAVSEHPGFPNSNFSFDILKTKQESEKEQTPARTVPLKRSSQPEPQHADANSYSRRSNPRDALPSFNPSLTKQPGTDQYSSTSPRSLQ</sequence>
<keyword evidence="3" id="KW-0648">Protein biosynthesis</keyword>
<feature type="compositionally biased region" description="Polar residues" evidence="4">
    <location>
        <begin position="225"/>
        <end position="245"/>
    </location>
</feature>